<dbReference type="Proteomes" id="UP000182257">
    <property type="component" value="Unassembled WGS sequence"/>
</dbReference>
<accession>A0A1H3XU85</accession>
<dbReference type="AlphaFoldDB" id="A0A1H3XU85"/>
<name>A0A1H3XU85_XYLRU</name>
<organism evidence="1 2">
    <name type="scientific">Xylanibacter ruminicola</name>
    <name type="common">Prevotella ruminicola</name>
    <dbReference type="NCBI Taxonomy" id="839"/>
    <lineage>
        <taxon>Bacteria</taxon>
        <taxon>Pseudomonadati</taxon>
        <taxon>Bacteroidota</taxon>
        <taxon>Bacteroidia</taxon>
        <taxon>Bacteroidales</taxon>
        <taxon>Prevotellaceae</taxon>
        <taxon>Xylanibacter</taxon>
    </lineage>
</organism>
<protein>
    <submittedName>
        <fullName evidence="1">Uncharacterized protein</fullName>
    </submittedName>
</protein>
<sequence length="50" mass="5933">MKYSNSERQKIIKRQFKAALSLNFRFYENHSFDTSLAMSCSSPFMLLMSF</sequence>
<proteinExistence type="predicted"/>
<reference evidence="1 2" key="1">
    <citation type="submission" date="2016-10" db="EMBL/GenBank/DDBJ databases">
        <authorList>
            <person name="de Groot N.N."/>
        </authorList>
    </citation>
    <scope>NUCLEOTIDE SEQUENCE [LARGE SCALE GENOMIC DNA]</scope>
    <source>
        <strain evidence="1 2">D31d</strain>
    </source>
</reference>
<dbReference type="EMBL" id="FNRF01000001">
    <property type="protein sequence ID" value="SEA02098.1"/>
    <property type="molecule type" value="Genomic_DNA"/>
</dbReference>
<gene>
    <name evidence="1" type="ORF">SAMN05216462_0332</name>
</gene>
<evidence type="ECO:0000313" key="2">
    <source>
        <dbReference type="Proteomes" id="UP000182257"/>
    </source>
</evidence>
<evidence type="ECO:0000313" key="1">
    <source>
        <dbReference type="EMBL" id="SEA02098.1"/>
    </source>
</evidence>